<feature type="transmembrane region" description="Helical" evidence="7">
    <location>
        <begin position="59"/>
        <end position="77"/>
    </location>
</feature>
<dbReference type="KEGG" id="pki:111857439"/>
<feature type="region of interest" description="Disordered" evidence="6">
    <location>
        <begin position="183"/>
        <end position="211"/>
    </location>
</feature>
<accession>A0A3B3QQG6</accession>
<evidence type="ECO:0000256" key="3">
    <source>
        <dbReference type="ARBA" id="ARBA00022989"/>
    </source>
</evidence>
<comment type="subcellular location">
    <subcellularLocation>
        <location evidence="1">Membrane</location>
        <topology evidence="1">Multi-pass membrane protein</topology>
    </subcellularLocation>
</comment>
<feature type="transmembrane region" description="Helical" evidence="7">
    <location>
        <begin position="120"/>
        <end position="143"/>
    </location>
</feature>
<dbReference type="PANTHER" id="PTHR22776">
    <property type="entry name" value="MARVEL-CONTAINING POTENTIAL LIPID RAFT-ASSOCIATED PROTEIN"/>
    <property type="match status" value="1"/>
</dbReference>
<dbReference type="Proteomes" id="UP000261540">
    <property type="component" value="Unplaced"/>
</dbReference>
<dbReference type="Ensembl" id="ENSPKIT00000032172.1">
    <property type="protein sequence ID" value="ENSPKIP00000008099.1"/>
    <property type="gene ID" value="ENSPKIG00000023743.1"/>
</dbReference>
<keyword evidence="10" id="KW-1185">Reference proteome</keyword>
<keyword evidence="2 5" id="KW-0812">Transmembrane</keyword>
<dbReference type="RefSeq" id="XP_023694083.1">
    <property type="nucleotide sequence ID" value="XM_023838315.2"/>
</dbReference>
<evidence type="ECO:0000256" key="6">
    <source>
        <dbReference type="SAM" id="MobiDB-lite"/>
    </source>
</evidence>
<reference evidence="9" key="2">
    <citation type="submission" date="2025-09" db="UniProtKB">
        <authorList>
            <consortium name="Ensembl"/>
        </authorList>
    </citation>
    <scope>IDENTIFICATION</scope>
</reference>
<dbReference type="InterPro" id="IPR008253">
    <property type="entry name" value="Marvel"/>
</dbReference>
<keyword evidence="3 7" id="KW-1133">Transmembrane helix</keyword>
<evidence type="ECO:0000256" key="2">
    <source>
        <dbReference type="ARBA" id="ARBA00022692"/>
    </source>
</evidence>
<dbReference type="OrthoDB" id="10028364at2759"/>
<dbReference type="PANTHER" id="PTHR22776:SF29">
    <property type="entry name" value="CKLF-LIKE MARVEL TRANSMEMBRANE DOMAIN-CONTAINING PROTEIN 4"/>
    <property type="match status" value="1"/>
</dbReference>
<dbReference type="GeneTree" id="ENSGT00940000159573"/>
<evidence type="ECO:0000256" key="5">
    <source>
        <dbReference type="PROSITE-ProRule" id="PRU00581"/>
    </source>
</evidence>
<dbReference type="AlphaFoldDB" id="A0A3B3QQG6"/>
<feature type="transmembrane region" description="Helical" evidence="7">
    <location>
        <begin position="83"/>
        <end position="108"/>
    </location>
</feature>
<feature type="compositionally biased region" description="Polar residues" evidence="6">
    <location>
        <begin position="14"/>
        <end position="35"/>
    </location>
</feature>
<evidence type="ECO:0000313" key="10">
    <source>
        <dbReference type="Proteomes" id="UP000261540"/>
    </source>
</evidence>
<sequence>MRNTEEMCGIGGEASNTSMNSGANSPYQPTTEPVQSRSRLGGIRWDTGYLRSSVGILKILQLLLSLIAFICIEAVMTCLPCSSIYFFEFISCSAFLSTCALLLIFSLNLNTKISHINWNLMDLICISACTLSFFLASVIMAALNHKSGAEITAMVFGFLGTVAFGLNTALAVRDWRRHRELQPGRAPSAEYTRAPTTSRGEAEAQGHTLAH</sequence>
<dbReference type="GeneID" id="111857439"/>
<evidence type="ECO:0000256" key="1">
    <source>
        <dbReference type="ARBA" id="ARBA00004141"/>
    </source>
</evidence>
<dbReference type="GO" id="GO:0016020">
    <property type="term" value="C:membrane"/>
    <property type="evidence" value="ECO:0007669"/>
    <property type="project" value="UniProtKB-SubCell"/>
</dbReference>
<keyword evidence="4 5" id="KW-0472">Membrane</keyword>
<proteinExistence type="predicted"/>
<evidence type="ECO:0000256" key="4">
    <source>
        <dbReference type="ARBA" id="ARBA00023136"/>
    </source>
</evidence>
<feature type="domain" description="MARVEL" evidence="8">
    <location>
        <begin position="49"/>
        <end position="176"/>
    </location>
</feature>
<feature type="region of interest" description="Disordered" evidence="6">
    <location>
        <begin position="1"/>
        <end position="35"/>
    </location>
</feature>
<name>A0A3B3QQG6_9TELE</name>
<dbReference type="Pfam" id="PF01284">
    <property type="entry name" value="MARVEL"/>
    <property type="match status" value="1"/>
</dbReference>
<feature type="transmembrane region" description="Helical" evidence="7">
    <location>
        <begin position="149"/>
        <end position="172"/>
    </location>
</feature>
<evidence type="ECO:0000313" key="9">
    <source>
        <dbReference type="Ensembl" id="ENSPKIP00000008099.1"/>
    </source>
</evidence>
<evidence type="ECO:0000259" key="8">
    <source>
        <dbReference type="PROSITE" id="PS51225"/>
    </source>
</evidence>
<dbReference type="RefSeq" id="XP_023694082.1">
    <property type="nucleotide sequence ID" value="XM_023838314.2"/>
</dbReference>
<reference evidence="9" key="1">
    <citation type="submission" date="2025-08" db="UniProtKB">
        <authorList>
            <consortium name="Ensembl"/>
        </authorList>
    </citation>
    <scope>IDENTIFICATION</scope>
</reference>
<dbReference type="STRING" id="1676925.ENSPKIP00000008099"/>
<organism evidence="9 10">
    <name type="scientific">Paramormyrops kingsleyae</name>
    <dbReference type="NCBI Taxonomy" id="1676925"/>
    <lineage>
        <taxon>Eukaryota</taxon>
        <taxon>Metazoa</taxon>
        <taxon>Chordata</taxon>
        <taxon>Craniata</taxon>
        <taxon>Vertebrata</taxon>
        <taxon>Euteleostomi</taxon>
        <taxon>Actinopterygii</taxon>
        <taxon>Neopterygii</taxon>
        <taxon>Teleostei</taxon>
        <taxon>Osteoglossocephala</taxon>
        <taxon>Osteoglossomorpha</taxon>
        <taxon>Osteoglossiformes</taxon>
        <taxon>Mormyridae</taxon>
        <taxon>Paramormyrops</taxon>
    </lineage>
</organism>
<dbReference type="InterPro" id="IPR050578">
    <property type="entry name" value="MARVEL-CKLF_proteins"/>
</dbReference>
<protein>
    <submittedName>
        <fullName evidence="9">CKLF-like MARVEL transmembrane domain containing 4</fullName>
    </submittedName>
</protein>
<dbReference type="PROSITE" id="PS51225">
    <property type="entry name" value="MARVEL"/>
    <property type="match status" value="1"/>
</dbReference>
<evidence type="ECO:0000256" key="7">
    <source>
        <dbReference type="SAM" id="Phobius"/>
    </source>
</evidence>